<dbReference type="InterPro" id="IPR003715">
    <property type="entry name" value="Poly_export_N"/>
</dbReference>
<evidence type="ECO:0000256" key="13">
    <source>
        <dbReference type="ARBA" id="ARBA00023237"/>
    </source>
</evidence>
<gene>
    <name evidence="17" type="ORF">SAMN05421780_10815</name>
</gene>
<dbReference type="InterPro" id="IPR054765">
    <property type="entry name" value="SLBB_dom"/>
</dbReference>
<keyword evidence="5" id="KW-0762">Sugar transport</keyword>
<dbReference type="AlphaFoldDB" id="A0A1I1L1K1"/>
<keyword evidence="3" id="KW-0813">Transport</keyword>
<dbReference type="GO" id="GO:0046930">
    <property type="term" value="C:pore complex"/>
    <property type="evidence" value="ECO:0007669"/>
    <property type="project" value="UniProtKB-KW"/>
</dbReference>
<keyword evidence="14" id="KW-0449">Lipoprotein</keyword>
<keyword evidence="13" id="KW-0998">Cell outer membrane</keyword>
<dbReference type="STRING" id="927664.SAMN05421780_10815"/>
<proteinExistence type="inferred from homology"/>
<evidence type="ECO:0000256" key="6">
    <source>
        <dbReference type="ARBA" id="ARBA00022692"/>
    </source>
</evidence>
<keyword evidence="9" id="KW-0406">Ion transport</keyword>
<evidence type="ECO:0000313" key="18">
    <source>
        <dbReference type="Proteomes" id="UP000199514"/>
    </source>
</evidence>
<evidence type="ECO:0000256" key="12">
    <source>
        <dbReference type="ARBA" id="ARBA00023139"/>
    </source>
</evidence>
<evidence type="ECO:0000313" key="17">
    <source>
        <dbReference type="EMBL" id="SFC66926.1"/>
    </source>
</evidence>
<evidence type="ECO:0000256" key="11">
    <source>
        <dbReference type="ARBA" id="ARBA00023136"/>
    </source>
</evidence>
<evidence type="ECO:0000256" key="1">
    <source>
        <dbReference type="ARBA" id="ARBA00004571"/>
    </source>
</evidence>
<comment type="similarity">
    <text evidence="2">Belongs to the BexD/CtrA/VexA family.</text>
</comment>
<evidence type="ECO:0000256" key="5">
    <source>
        <dbReference type="ARBA" id="ARBA00022597"/>
    </source>
</evidence>
<accession>A0A1I1L1K1</accession>
<keyword evidence="6" id="KW-0812">Transmembrane</keyword>
<evidence type="ECO:0000256" key="4">
    <source>
        <dbReference type="ARBA" id="ARBA00022452"/>
    </source>
</evidence>
<evidence type="ECO:0000259" key="16">
    <source>
        <dbReference type="Pfam" id="PF22461"/>
    </source>
</evidence>
<organism evidence="17 18">
    <name type="scientific">Flexibacter flexilis DSM 6793</name>
    <dbReference type="NCBI Taxonomy" id="927664"/>
    <lineage>
        <taxon>Bacteria</taxon>
        <taxon>Pseudomonadati</taxon>
        <taxon>Bacteroidota</taxon>
        <taxon>Cytophagia</taxon>
        <taxon>Cytophagales</taxon>
        <taxon>Flexibacteraceae</taxon>
        <taxon>Flexibacter</taxon>
    </lineage>
</organism>
<dbReference type="InterPro" id="IPR049712">
    <property type="entry name" value="Poly_export"/>
</dbReference>
<feature type="domain" description="Polysaccharide export protein N-terminal" evidence="15">
    <location>
        <begin position="46"/>
        <end position="134"/>
    </location>
</feature>
<dbReference type="PANTHER" id="PTHR33619:SF3">
    <property type="entry name" value="POLYSACCHARIDE EXPORT PROTEIN GFCE-RELATED"/>
    <property type="match status" value="1"/>
</dbReference>
<feature type="domain" description="SLBB" evidence="16">
    <location>
        <begin position="139"/>
        <end position="217"/>
    </location>
</feature>
<evidence type="ECO:0000256" key="7">
    <source>
        <dbReference type="ARBA" id="ARBA00022729"/>
    </source>
</evidence>
<dbReference type="Proteomes" id="UP000199514">
    <property type="component" value="Unassembled WGS sequence"/>
</dbReference>
<dbReference type="RefSeq" id="WP_091513659.1">
    <property type="nucleotide sequence ID" value="NZ_FOLE01000008.1"/>
</dbReference>
<protein>
    <submittedName>
        <fullName evidence="17">Polysaccharide export outer membrane protein</fullName>
    </submittedName>
</protein>
<dbReference type="OrthoDB" id="662756at2"/>
<evidence type="ECO:0000256" key="8">
    <source>
        <dbReference type="ARBA" id="ARBA00023047"/>
    </source>
</evidence>
<evidence type="ECO:0000256" key="9">
    <source>
        <dbReference type="ARBA" id="ARBA00023065"/>
    </source>
</evidence>
<sequence>MVNLRFGVIILFLLLLFGACKTTNLFEARHASNRVADLDSLFWADSSYEYHIRRDDKITISLWGHDDLSVGSTYGIYNSNEVYGKWLMVDSKGNVEIPRIGTMHVESLSITQMKDTLRTLYARWVRDPIVDVKVLNREITILGEVRDPQVITVDKERNTLLDMITRCKGFEFYANIKYIKVFRQKGPHVHVANINLSKGSYFDKRNIYLYPGDVVVVPSKAYKEFDKRVSTIIPFTTTVTAAAIFMGLF</sequence>
<keyword evidence="11" id="KW-0472">Membrane</keyword>
<evidence type="ECO:0000256" key="3">
    <source>
        <dbReference type="ARBA" id="ARBA00022448"/>
    </source>
</evidence>
<evidence type="ECO:0000256" key="14">
    <source>
        <dbReference type="ARBA" id="ARBA00023288"/>
    </source>
</evidence>
<dbReference type="Gene3D" id="3.30.1950.10">
    <property type="entry name" value="wza like domain"/>
    <property type="match status" value="1"/>
</dbReference>
<evidence type="ECO:0000256" key="10">
    <source>
        <dbReference type="ARBA" id="ARBA00023114"/>
    </source>
</evidence>
<dbReference type="Gene3D" id="3.10.560.10">
    <property type="entry name" value="Outer membrane lipoprotein wza domain like"/>
    <property type="match status" value="1"/>
</dbReference>
<keyword evidence="18" id="KW-1185">Reference proteome</keyword>
<dbReference type="EMBL" id="FOLE01000008">
    <property type="protein sequence ID" value="SFC66926.1"/>
    <property type="molecule type" value="Genomic_DNA"/>
</dbReference>
<dbReference type="PANTHER" id="PTHR33619">
    <property type="entry name" value="POLYSACCHARIDE EXPORT PROTEIN GFCE-RELATED"/>
    <property type="match status" value="1"/>
</dbReference>
<dbReference type="PROSITE" id="PS51257">
    <property type="entry name" value="PROKAR_LIPOPROTEIN"/>
    <property type="match status" value="1"/>
</dbReference>
<keyword evidence="12" id="KW-0564">Palmitate</keyword>
<dbReference type="GO" id="GO:0009279">
    <property type="term" value="C:cell outer membrane"/>
    <property type="evidence" value="ECO:0007669"/>
    <property type="project" value="UniProtKB-SubCell"/>
</dbReference>
<dbReference type="Pfam" id="PF22461">
    <property type="entry name" value="SLBB_2"/>
    <property type="match status" value="1"/>
</dbReference>
<keyword evidence="10" id="KW-0626">Porin</keyword>
<keyword evidence="4" id="KW-1134">Transmembrane beta strand</keyword>
<reference evidence="17 18" key="1">
    <citation type="submission" date="2016-10" db="EMBL/GenBank/DDBJ databases">
        <authorList>
            <person name="de Groot N.N."/>
        </authorList>
    </citation>
    <scope>NUCLEOTIDE SEQUENCE [LARGE SCALE GENOMIC DNA]</scope>
    <source>
        <strain evidence="17 18">DSM 6793</strain>
    </source>
</reference>
<name>A0A1I1L1K1_9BACT</name>
<keyword evidence="8" id="KW-0625">Polysaccharide transport</keyword>
<evidence type="ECO:0000259" key="15">
    <source>
        <dbReference type="Pfam" id="PF02563"/>
    </source>
</evidence>
<dbReference type="GO" id="GO:0015159">
    <property type="term" value="F:polysaccharide transmembrane transporter activity"/>
    <property type="evidence" value="ECO:0007669"/>
    <property type="project" value="InterPro"/>
</dbReference>
<dbReference type="GO" id="GO:0006811">
    <property type="term" value="P:monoatomic ion transport"/>
    <property type="evidence" value="ECO:0007669"/>
    <property type="project" value="UniProtKB-KW"/>
</dbReference>
<dbReference type="GO" id="GO:0015288">
    <property type="term" value="F:porin activity"/>
    <property type="evidence" value="ECO:0007669"/>
    <property type="project" value="UniProtKB-KW"/>
</dbReference>
<keyword evidence="7" id="KW-0732">Signal</keyword>
<comment type="subcellular location">
    <subcellularLocation>
        <location evidence="1">Cell outer membrane</location>
        <topology evidence="1">Multi-pass membrane protein</topology>
    </subcellularLocation>
</comment>
<dbReference type="Pfam" id="PF02563">
    <property type="entry name" value="Poly_export"/>
    <property type="match status" value="1"/>
</dbReference>
<evidence type="ECO:0000256" key="2">
    <source>
        <dbReference type="ARBA" id="ARBA00009450"/>
    </source>
</evidence>